<keyword evidence="3" id="KW-1185">Reference proteome</keyword>
<protein>
    <submittedName>
        <fullName evidence="2">Uncharacterized protein</fullName>
    </submittedName>
</protein>
<dbReference type="AlphaFoldDB" id="A0AAD4S057"/>
<feature type="region of interest" description="Disordered" evidence="1">
    <location>
        <begin position="154"/>
        <end position="175"/>
    </location>
</feature>
<dbReference type="EMBL" id="JAJJMB010016078">
    <property type="protein sequence ID" value="KAI3849945.1"/>
    <property type="molecule type" value="Genomic_DNA"/>
</dbReference>
<reference evidence="2" key="1">
    <citation type="submission" date="2022-04" db="EMBL/GenBank/DDBJ databases">
        <title>A functionally conserved STORR gene fusion in Papaver species that diverged 16.8 million years ago.</title>
        <authorList>
            <person name="Catania T."/>
        </authorList>
    </citation>
    <scope>NUCLEOTIDE SEQUENCE</scope>
    <source>
        <strain evidence="2">S-188037</strain>
    </source>
</reference>
<feature type="region of interest" description="Disordered" evidence="1">
    <location>
        <begin position="196"/>
        <end position="217"/>
    </location>
</feature>
<evidence type="ECO:0000313" key="2">
    <source>
        <dbReference type="EMBL" id="KAI3849945.1"/>
    </source>
</evidence>
<feature type="compositionally biased region" description="Basic and acidic residues" evidence="1">
    <location>
        <begin position="164"/>
        <end position="175"/>
    </location>
</feature>
<organism evidence="2 3">
    <name type="scientific">Papaver atlanticum</name>
    <dbReference type="NCBI Taxonomy" id="357466"/>
    <lineage>
        <taxon>Eukaryota</taxon>
        <taxon>Viridiplantae</taxon>
        <taxon>Streptophyta</taxon>
        <taxon>Embryophyta</taxon>
        <taxon>Tracheophyta</taxon>
        <taxon>Spermatophyta</taxon>
        <taxon>Magnoliopsida</taxon>
        <taxon>Ranunculales</taxon>
        <taxon>Papaveraceae</taxon>
        <taxon>Papaveroideae</taxon>
        <taxon>Papaver</taxon>
    </lineage>
</organism>
<gene>
    <name evidence="2" type="ORF">MKW98_026859</name>
</gene>
<dbReference type="Proteomes" id="UP001202328">
    <property type="component" value="Unassembled WGS sequence"/>
</dbReference>
<sequence length="217" mass="25221">MDDWVAEFETLSYGDTSAGSENPTEQHIFNWKEQYNRGSLNWEESMDLKVSLELLLRVATFLADMWKDVNTMFDDKRSFSTFLWLLQTSDLDWHKYIELNLDNELERRMMIMALENIGILDEFERRIKDLQEQEITYMLGDAFTTGGAGMNDMSDETSPGTSIKNEKGDFDFPWDKHNVPDKVKYDPNDPSFQNVYADSSFVYDPESDSAGSDTEFI</sequence>
<accession>A0AAD4S057</accession>
<evidence type="ECO:0000256" key="1">
    <source>
        <dbReference type="SAM" id="MobiDB-lite"/>
    </source>
</evidence>
<proteinExistence type="predicted"/>
<evidence type="ECO:0000313" key="3">
    <source>
        <dbReference type="Proteomes" id="UP001202328"/>
    </source>
</evidence>
<name>A0AAD4S057_9MAGN</name>
<comment type="caution">
    <text evidence="2">The sequence shown here is derived from an EMBL/GenBank/DDBJ whole genome shotgun (WGS) entry which is preliminary data.</text>
</comment>